<keyword evidence="5" id="KW-0119">Carbohydrate metabolism</keyword>
<evidence type="ECO:0000256" key="4">
    <source>
        <dbReference type="ARBA" id="ARBA00022801"/>
    </source>
</evidence>
<keyword evidence="3" id="KW-0732">Signal</keyword>
<keyword evidence="6" id="KW-0170">Cobalt</keyword>
<dbReference type="InterPro" id="IPR011330">
    <property type="entry name" value="Glyco_hydro/deAcase_b/a-brl"/>
</dbReference>
<proteinExistence type="predicted"/>
<feature type="domain" description="NodB homology" evidence="7">
    <location>
        <begin position="58"/>
        <end position="248"/>
    </location>
</feature>
<dbReference type="SUPFAM" id="SSF88713">
    <property type="entry name" value="Glycoside hydrolase/deacetylase"/>
    <property type="match status" value="1"/>
</dbReference>
<evidence type="ECO:0000256" key="1">
    <source>
        <dbReference type="ARBA" id="ARBA00001941"/>
    </source>
</evidence>
<evidence type="ECO:0000256" key="6">
    <source>
        <dbReference type="ARBA" id="ARBA00023285"/>
    </source>
</evidence>
<evidence type="ECO:0000313" key="8">
    <source>
        <dbReference type="EMBL" id="WQF75223.1"/>
    </source>
</evidence>
<keyword evidence="2" id="KW-0479">Metal-binding</keyword>
<dbReference type="InterPro" id="IPR002509">
    <property type="entry name" value="NODB_dom"/>
</dbReference>
<dbReference type="RefSeq" id="XP_062772447.1">
    <property type="nucleotide sequence ID" value="XM_062916396.1"/>
</dbReference>
<sequence length="264" mass="28526">MCTLQKRGGGGGEGSSASRLLGLALGRRYETDISSLSPLSRRQSPPVGQIISQCTQTGVVALTYDDGPFTFTPQLLDILAANDVKATFFVNGNNFANIEEGIGPATINRMKNEGHLVGSHTYAHPDLNTLSSADRIAQMTQLEDATRRIAGFAPKYMRPPFLSCDEGCLSDLAGLGYHVIDTNLDTKDFENNTPDTTHISTEKFNNELSNDPASSSAIVLSHDVHEQTVISLTQKMIDTLKAKGYRAVTVGECLGDAPENWYKA</sequence>
<evidence type="ECO:0000256" key="2">
    <source>
        <dbReference type="ARBA" id="ARBA00022723"/>
    </source>
</evidence>
<keyword evidence="9" id="KW-1185">Reference proteome</keyword>
<dbReference type="CDD" id="cd10951">
    <property type="entry name" value="CE4_ClCDA_like"/>
    <property type="match status" value="1"/>
</dbReference>
<evidence type="ECO:0000313" key="9">
    <source>
        <dbReference type="Proteomes" id="UP001322277"/>
    </source>
</evidence>
<dbReference type="GO" id="GO:0016810">
    <property type="term" value="F:hydrolase activity, acting on carbon-nitrogen (but not peptide) bonds"/>
    <property type="evidence" value="ECO:0007669"/>
    <property type="project" value="InterPro"/>
</dbReference>
<dbReference type="Gene3D" id="3.20.20.370">
    <property type="entry name" value="Glycoside hydrolase/deacetylase"/>
    <property type="match status" value="1"/>
</dbReference>
<name>A0AAX4HWI0_9PEZI</name>
<dbReference type="Proteomes" id="UP001322277">
    <property type="component" value="Chromosome 1"/>
</dbReference>
<evidence type="ECO:0000259" key="7">
    <source>
        <dbReference type="PROSITE" id="PS51677"/>
    </source>
</evidence>
<dbReference type="EMBL" id="CP137305">
    <property type="protein sequence ID" value="WQF75223.1"/>
    <property type="molecule type" value="Genomic_DNA"/>
</dbReference>
<dbReference type="PANTHER" id="PTHR46471">
    <property type="entry name" value="CHITIN DEACETYLASE"/>
    <property type="match status" value="1"/>
</dbReference>
<dbReference type="KEGG" id="cdet:87936740"/>
<comment type="cofactor">
    <cofactor evidence="1">
        <name>Co(2+)</name>
        <dbReference type="ChEBI" id="CHEBI:48828"/>
    </cofactor>
</comment>
<reference evidence="9" key="1">
    <citation type="journal article" date="2023" name="bioRxiv">
        <title>Complete genome of the Medicago anthracnose fungus, Colletotrichum destructivum, reveals a mini-chromosome-like region within a core chromosome.</title>
        <authorList>
            <person name="Lapalu N."/>
            <person name="Simon A."/>
            <person name="Lu A."/>
            <person name="Plaumann P.-L."/>
            <person name="Amselem J."/>
            <person name="Pigne S."/>
            <person name="Auger A."/>
            <person name="Koch C."/>
            <person name="Dallery J.-F."/>
            <person name="O'Connell R.J."/>
        </authorList>
    </citation>
    <scope>NUCLEOTIDE SEQUENCE [LARGE SCALE GENOMIC DNA]</scope>
    <source>
        <strain evidence="9">CBS 520.97</strain>
    </source>
</reference>
<gene>
    <name evidence="8" type="ORF">CDEST_00237</name>
</gene>
<dbReference type="Pfam" id="PF01522">
    <property type="entry name" value="Polysacc_deac_1"/>
    <property type="match status" value="1"/>
</dbReference>
<dbReference type="GO" id="GO:0005975">
    <property type="term" value="P:carbohydrate metabolic process"/>
    <property type="evidence" value="ECO:0007669"/>
    <property type="project" value="InterPro"/>
</dbReference>
<accession>A0AAX4HWI0</accession>
<dbReference type="AlphaFoldDB" id="A0AAX4HWI0"/>
<keyword evidence="4 8" id="KW-0378">Hydrolase</keyword>
<evidence type="ECO:0000256" key="3">
    <source>
        <dbReference type="ARBA" id="ARBA00022729"/>
    </source>
</evidence>
<dbReference type="PANTHER" id="PTHR46471:SF2">
    <property type="entry name" value="CHITIN DEACETYLASE-RELATED"/>
    <property type="match status" value="1"/>
</dbReference>
<dbReference type="PROSITE" id="PS51677">
    <property type="entry name" value="NODB"/>
    <property type="match status" value="1"/>
</dbReference>
<dbReference type="GO" id="GO:0046872">
    <property type="term" value="F:metal ion binding"/>
    <property type="evidence" value="ECO:0007669"/>
    <property type="project" value="UniProtKB-KW"/>
</dbReference>
<organism evidence="8 9">
    <name type="scientific">Colletotrichum destructivum</name>
    <dbReference type="NCBI Taxonomy" id="34406"/>
    <lineage>
        <taxon>Eukaryota</taxon>
        <taxon>Fungi</taxon>
        <taxon>Dikarya</taxon>
        <taxon>Ascomycota</taxon>
        <taxon>Pezizomycotina</taxon>
        <taxon>Sordariomycetes</taxon>
        <taxon>Hypocreomycetidae</taxon>
        <taxon>Glomerellales</taxon>
        <taxon>Glomerellaceae</taxon>
        <taxon>Colletotrichum</taxon>
        <taxon>Colletotrichum destructivum species complex</taxon>
    </lineage>
</organism>
<protein>
    <submittedName>
        <fullName evidence="8">NodB domain, glycoside hydrolase/deacetylase, beta/alpha-barrel</fullName>
    </submittedName>
</protein>
<dbReference type="GeneID" id="87936740"/>
<evidence type="ECO:0000256" key="5">
    <source>
        <dbReference type="ARBA" id="ARBA00023277"/>
    </source>
</evidence>